<dbReference type="AlphaFoldDB" id="A0A3R9DND4"/>
<protein>
    <submittedName>
        <fullName evidence="6">DNA-binding response regulator</fullName>
    </submittedName>
</protein>
<dbReference type="PANTHER" id="PTHR48111:SF1">
    <property type="entry name" value="TWO-COMPONENT RESPONSE REGULATOR ORR33"/>
    <property type="match status" value="1"/>
</dbReference>
<dbReference type="InterPro" id="IPR018060">
    <property type="entry name" value="HTH_AraC"/>
</dbReference>
<dbReference type="GO" id="GO:0032993">
    <property type="term" value="C:protein-DNA complex"/>
    <property type="evidence" value="ECO:0007669"/>
    <property type="project" value="TreeGrafter"/>
</dbReference>
<dbReference type="InterPro" id="IPR009057">
    <property type="entry name" value="Homeodomain-like_sf"/>
</dbReference>
<dbReference type="SUPFAM" id="SSF46689">
    <property type="entry name" value="Homeodomain-like"/>
    <property type="match status" value="2"/>
</dbReference>
<dbReference type="EMBL" id="RKIO01000001">
    <property type="protein sequence ID" value="RSC20372.1"/>
    <property type="molecule type" value="Genomic_DNA"/>
</dbReference>
<dbReference type="CDD" id="cd19920">
    <property type="entry name" value="REC_PA4781-like"/>
    <property type="match status" value="1"/>
</dbReference>
<dbReference type="InterPro" id="IPR001789">
    <property type="entry name" value="Sig_transdc_resp-reg_receiver"/>
</dbReference>
<evidence type="ECO:0000313" key="6">
    <source>
        <dbReference type="EMBL" id="RSC20372.1"/>
    </source>
</evidence>
<sequence>MTRVLVVDDHLDDRSLLAEFLRQQDFRVFMASDGLDGVNKARAVRPDLILMDIKMPGCDGLTACRRLKADPTTSDVPLIFLTASSQPEERVAGLEAGAIDYITKPFHFDEVKLRVAMHLRLNGIATESEPTAGVQPLNQDATNIDLALFRQVKAIVLANFADEPDVEALAARTGTSPRRLSQALKRCIGLTIFDYIREERLNESRRLLLESNSDIVTIARRVGYTNGANFATAFKTRFGVSPSMLRRAGSHANEALTNP</sequence>
<dbReference type="GO" id="GO:0005829">
    <property type="term" value="C:cytosol"/>
    <property type="evidence" value="ECO:0007669"/>
    <property type="project" value="TreeGrafter"/>
</dbReference>
<evidence type="ECO:0000256" key="2">
    <source>
        <dbReference type="ARBA" id="ARBA00023012"/>
    </source>
</evidence>
<dbReference type="Gene3D" id="3.40.50.2300">
    <property type="match status" value="1"/>
</dbReference>
<evidence type="ECO:0000256" key="1">
    <source>
        <dbReference type="ARBA" id="ARBA00022553"/>
    </source>
</evidence>
<dbReference type="RefSeq" id="WP_089487667.1">
    <property type="nucleotide sequence ID" value="NZ_CADEUD010000018.1"/>
</dbReference>
<evidence type="ECO:0000256" key="4">
    <source>
        <dbReference type="ARBA" id="ARBA00023125"/>
    </source>
</evidence>
<dbReference type="Pfam" id="PF12833">
    <property type="entry name" value="HTH_18"/>
    <property type="match status" value="1"/>
</dbReference>
<reference evidence="7" key="1">
    <citation type="submission" date="2018-11" db="EMBL/GenBank/DDBJ databases">
        <title>FDA dAtabase for Regulatory Grade micrObial Sequences (FDA-ARGOS): Supporting development and validation of Infectious Disease Dx tests.</title>
        <authorList>
            <person name="Goldberg B."/>
            <person name="Campos J."/>
            <person name="Tallon L."/>
            <person name="Sadzewicz L."/>
            <person name="Zhao X."/>
            <person name="Vavikolanu K."/>
            <person name="Mehta A."/>
            <person name="Aluvathingal J."/>
            <person name="Nadendla S."/>
            <person name="Geyer C."/>
            <person name="Nandy P."/>
            <person name="Yan Y."/>
            <person name="Sichtig H."/>
        </authorList>
    </citation>
    <scope>NUCLEOTIDE SEQUENCE [LARGE SCALE GENOMIC DNA]</scope>
    <source>
        <strain evidence="7">FDAARGOS_544</strain>
    </source>
</reference>
<dbReference type="SMART" id="SM00448">
    <property type="entry name" value="REC"/>
    <property type="match status" value="1"/>
</dbReference>
<keyword evidence="1" id="KW-0597">Phosphoprotein</keyword>
<dbReference type="Gene3D" id="1.10.10.60">
    <property type="entry name" value="Homeodomain-like"/>
    <property type="match status" value="1"/>
</dbReference>
<evidence type="ECO:0000256" key="3">
    <source>
        <dbReference type="ARBA" id="ARBA00023015"/>
    </source>
</evidence>
<dbReference type="InterPro" id="IPR018062">
    <property type="entry name" value="HTH_AraC-typ_CS"/>
</dbReference>
<dbReference type="GO" id="GO:0003700">
    <property type="term" value="F:DNA-binding transcription factor activity"/>
    <property type="evidence" value="ECO:0007669"/>
    <property type="project" value="InterPro"/>
</dbReference>
<gene>
    <name evidence="6" type="ORF">EGT41_00740</name>
</gene>
<keyword evidence="5" id="KW-0804">Transcription</keyword>
<dbReference type="SUPFAM" id="SSF52172">
    <property type="entry name" value="CheY-like"/>
    <property type="match status" value="1"/>
</dbReference>
<accession>A0A3R9DND4</accession>
<proteinExistence type="predicted"/>
<dbReference type="InterPro" id="IPR020449">
    <property type="entry name" value="Tscrpt_reg_AraC-type_HTH"/>
</dbReference>
<keyword evidence="3" id="KW-0805">Transcription regulation</keyword>
<dbReference type="PROSITE" id="PS01124">
    <property type="entry name" value="HTH_ARAC_FAMILY_2"/>
    <property type="match status" value="1"/>
</dbReference>
<evidence type="ECO:0000256" key="5">
    <source>
        <dbReference type="ARBA" id="ARBA00023163"/>
    </source>
</evidence>
<dbReference type="Pfam" id="PF00072">
    <property type="entry name" value="Response_reg"/>
    <property type="match status" value="1"/>
</dbReference>
<dbReference type="InterPro" id="IPR039420">
    <property type="entry name" value="WalR-like"/>
</dbReference>
<dbReference type="PROSITE" id="PS00041">
    <property type="entry name" value="HTH_ARAC_FAMILY_1"/>
    <property type="match status" value="1"/>
</dbReference>
<keyword evidence="4 6" id="KW-0238">DNA-binding</keyword>
<dbReference type="GO" id="GO:0000976">
    <property type="term" value="F:transcription cis-regulatory region binding"/>
    <property type="evidence" value="ECO:0007669"/>
    <property type="project" value="TreeGrafter"/>
</dbReference>
<dbReference type="PRINTS" id="PR00032">
    <property type="entry name" value="HTHARAC"/>
</dbReference>
<dbReference type="SMART" id="SM00342">
    <property type="entry name" value="HTH_ARAC"/>
    <property type="match status" value="1"/>
</dbReference>
<comment type="caution">
    <text evidence="6">The sequence shown here is derived from an EMBL/GenBank/DDBJ whole genome shotgun (WGS) entry which is preliminary data.</text>
</comment>
<keyword evidence="2" id="KW-0902">Two-component regulatory system</keyword>
<evidence type="ECO:0000313" key="7">
    <source>
        <dbReference type="Proteomes" id="UP000272140"/>
    </source>
</evidence>
<dbReference type="InterPro" id="IPR011006">
    <property type="entry name" value="CheY-like_superfamily"/>
</dbReference>
<dbReference type="GO" id="GO:0000156">
    <property type="term" value="F:phosphorelay response regulator activity"/>
    <property type="evidence" value="ECO:0007669"/>
    <property type="project" value="TreeGrafter"/>
</dbReference>
<name>A0A3R9DND4_9BURK</name>
<dbReference type="PROSITE" id="PS50110">
    <property type="entry name" value="RESPONSE_REGULATORY"/>
    <property type="match status" value="1"/>
</dbReference>
<dbReference type="Proteomes" id="UP000272140">
    <property type="component" value="Unassembled WGS sequence"/>
</dbReference>
<dbReference type="PANTHER" id="PTHR48111">
    <property type="entry name" value="REGULATOR OF RPOS"/>
    <property type="match status" value="1"/>
</dbReference>
<organism evidence="6 7">
    <name type="scientific">Burkholderia cenocepacia</name>
    <dbReference type="NCBI Taxonomy" id="95486"/>
    <lineage>
        <taxon>Bacteria</taxon>
        <taxon>Pseudomonadati</taxon>
        <taxon>Pseudomonadota</taxon>
        <taxon>Betaproteobacteria</taxon>
        <taxon>Burkholderiales</taxon>
        <taxon>Burkholderiaceae</taxon>
        <taxon>Burkholderia</taxon>
        <taxon>Burkholderia cepacia complex</taxon>
    </lineage>
</organism>